<feature type="region of interest" description="Disordered" evidence="1">
    <location>
        <begin position="1"/>
        <end position="23"/>
    </location>
</feature>
<feature type="compositionally biased region" description="Basic and acidic residues" evidence="1">
    <location>
        <begin position="147"/>
        <end position="162"/>
    </location>
</feature>
<dbReference type="VEuPathDB" id="MicrosporidiaDB:DI09_37p150"/>
<reference evidence="2 3" key="1">
    <citation type="submission" date="2014-04" db="EMBL/GenBank/DDBJ databases">
        <title>A new species of microsporidia sheds light on the evolution of extreme parasitism.</title>
        <authorList>
            <person name="Haag K.L."/>
            <person name="James T.Y."/>
            <person name="Larsson R."/>
            <person name="Schaer T.M."/>
            <person name="Refardt D."/>
            <person name="Pombert J.-F."/>
            <person name="Ebert D."/>
        </authorList>
    </citation>
    <scope>NUCLEOTIDE SEQUENCE [LARGE SCALE GENOMIC DNA]</scope>
    <source>
        <strain evidence="2 3">UGP3</strain>
        <tissue evidence="2">Spores</tissue>
    </source>
</reference>
<evidence type="ECO:0000313" key="3">
    <source>
        <dbReference type="Proteomes" id="UP000029725"/>
    </source>
</evidence>
<feature type="region of interest" description="Disordered" evidence="1">
    <location>
        <begin position="140"/>
        <end position="162"/>
    </location>
</feature>
<dbReference type="GeneID" id="25259735"/>
<gene>
    <name evidence="2" type="ORF">DI09_37p150</name>
</gene>
<keyword evidence="3" id="KW-1185">Reference proteome</keyword>
<proteinExistence type="predicted"/>
<dbReference type="HOGENOM" id="CLU_1635804_0_0_1"/>
<dbReference type="AlphaFoldDB" id="A0A098VQT7"/>
<dbReference type="Proteomes" id="UP000029725">
    <property type="component" value="Unassembled WGS sequence"/>
</dbReference>
<dbReference type="EMBL" id="JMKJ01000310">
    <property type="protein sequence ID" value="KGG51378.1"/>
    <property type="molecule type" value="Genomic_DNA"/>
</dbReference>
<evidence type="ECO:0000256" key="1">
    <source>
        <dbReference type="SAM" id="MobiDB-lite"/>
    </source>
</evidence>
<dbReference type="RefSeq" id="XP_013237805.1">
    <property type="nucleotide sequence ID" value="XM_013382351.1"/>
</dbReference>
<accession>A0A098VQT7</accession>
<name>A0A098VQT7_9MICR</name>
<sequence length="162" mass="18551">MRSRHRGSSASQGRGHGISRILHKDAAKAQRELDLQKYRNIHLKSSLTSTLLKRNRVSASSPISPSSDANTAVEELLAQISQLQESFKKDLTILKEWIKTHESDMKRGYYEEIHRKLRARPPSEIREKVQNLLNEDLALFDSDEEHEASGHYSKDDPIYDGE</sequence>
<comment type="caution">
    <text evidence="2">The sequence shown here is derived from an EMBL/GenBank/DDBJ whole genome shotgun (WGS) entry which is preliminary data.</text>
</comment>
<evidence type="ECO:0000313" key="2">
    <source>
        <dbReference type="EMBL" id="KGG51378.1"/>
    </source>
</evidence>
<protein>
    <submittedName>
        <fullName evidence="2">Uncharacterized protein</fullName>
    </submittedName>
</protein>
<organism evidence="2 3">
    <name type="scientific">Mitosporidium daphniae</name>
    <dbReference type="NCBI Taxonomy" id="1485682"/>
    <lineage>
        <taxon>Eukaryota</taxon>
        <taxon>Fungi</taxon>
        <taxon>Fungi incertae sedis</taxon>
        <taxon>Microsporidia</taxon>
        <taxon>Mitosporidium</taxon>
    </lineage>
</organism>